<evidence type="ECO:0000313" key="4">
    <source>
        <dbReference type="Proteomes" id="UP000238413"/>
    </source>
</evidence>
<keyword evidence="4" id="KW-1185">Reference proteome</keyword>
<evidence type="ECO:0000313" key="3">
    <source>
        <dbReference type="EMBL" id="AVH55690.1"/>
    </source>
</evidence>
<accession>A0ABM6SNC3</accession>
<dbReference type="EMBL" id="CP026652">
    <property type="protein sequence ID" value="AVH55690.1"/>
    <property type="molecule type" value="Genomic_DNA"/>
</dbReference>
<dbReference type="Pfam" id="PF03771">
    <property type="entry name" value="SPDY"/>
    <property type="match status" value="2"/>
</dbReference>
<feature type="domain" description="DUF317" evidence="2">
    <location>
        <begin position="51"/>
        <end position="109"/>
    </location>
</feature>
<dbReference type="Proteomes" id="UP000238413">
    <property type="component" value="Chromosome"/>
</dbReference>
<protein>
    <submittedName>
        <fullName evidence="3">DUF317 domain-containing protein</fullName>
    </submittedName>
</protein>
<evidence type="ECO:0000256" key="1">
    <source>
        <dbReference type="SAM" id="MobiDB-lite"/>
    </source>
</evidence>
<name>A0ABM6SNC3_9ACTN</name>
<proteinExistence type="predicted"/>
<feature type="compositionally biased region" description="Pro residues" evidence="1">
    <location>
        <begin position="241"/>
        <end position="255"/>
    </location>
</feature>
<evidence type="ECO:0000259" key="2">
    <source>
        <dbReference type="Pfam" id="PF03771"/>
    </source>
</evidence>
<reference evidence="3 4" key="1">
    <citation type="submission" date="2018-02" db="EMBL/GenBank/DDBJ databases">
        <title>Complete genome sequence of Streptomyces dengpaensis, the producer of angucyclines.</title>
        <authorList>
            <person name="Yumei L."/>
        </authorList>
    </citation>
    <scope>NUCLEOTIDE SEQUENCE [LARGE SCALE GENOMIC DNA]</scope>
    <source>
        <strain evidence="3 4">XZHG99</strain>
    </source>
</reference>
<dbReference type="InterPro" id="IPR005523">
    <property type="entry name" value="DUF317_SPDY"/>
</dbReference>
<feature type="domain" description="DUF317" evidence="2">
    <location>
        <begin position="137"/>
        <end position="193"/>
    </location>
</feature>
<feature type="region of interest" description="Disordered" evidence="1">
    <location>
        <begin position="234"/>
        <end position="255"/>
    </location>
</feature>
<sequence length="255" mass="27699">MTPVSDTVEQAFITPRHLAGGGDPGWITVPLHRASGWSYGHDPLMPRVLLTSPDQLTQLRLDPAPDEPDWWTIRHARSADHPGWAATFQNRTPVEIIAAFTDALTDPSGPPTTAPDPFAPLRGAGWVTPHHLGGLASPDGVARVEQLGTPGSDLWHIETGVFQDPTIWRAVFTGTTPPHLITAVTQSLADQTPITRDPQRVPGWSRNRMTVHLHHVPAPDIAFALERRVSALAARHRPATAAPPVPPSPSPRRTR</sequence>
<gene>
    <name evidence="3" type="ORF">C4B68_07775</name>
</gene>
<organism evidence="3 4">
    <name type="scientific">Streptomyces dengpaensis</name>
    <dbReference type="NCBI Taxonomy" id="2049881"/>
    <lineage>
        <taxon>Bacteria</taxon>
        <taxon>Bacillati</taxon>
        <taxon>Actinomycetota</taxon>
        <taxon>Actinomycetes</taxon>
        <taxon>Kitasatosporales</taxon>
        <taxon>Streptomycetaceae</taxon>
        <taxon>Streptomyces</taxon>
    </lineage>
</organism>